<sequence>MAIARERAAAQRAPRRERVANLPPRDGGITTGGRRGIGGQIGDRAARRADREGEAHPAPDLAVPRHPPQDMADRCIDRGTVLFDGACRDLAFFDGLMPGGTRRWRSPLPRPTPNRR</sequence>
<comment type="caution">
    <text evidence="2">The sequence shown here is derived from an EMBL/GenBank/DDBJ whole genome shotgun (WGS) entry which is preliminary data.</text>
</comment>
<feature type="region of interest" description="Disordered" evidence="1">
    <location>
        <begin position="1"/>
        <end position="72"/>
    </location>
</feature>
<feature type="region of interest" description="Disordered" evidence="1">
    <location>
        <begin position="97"/>
        <end position="116"/>
    </location>
</feature>
<feature type="compositionally biased region" description="Basic and acidic residues" evidence="1">
    <location>
        <begin position="1"/>
        <end position="19"/>
    </location>
</feature>
<accession>A0A271J3G0</accession>
<evidence type="ECO:0000256" key="1">
    <source>
        <dbReference type="SAM" id="MobiDB-lite"/>
    </source>
</evidence>
<name>A0A271J3G0_9BACT</name>
<keyword evidence="3" id="KW-1185">Reference proteome</keyword>
<evidence type="ECO:0000313" key="2">
    <source>
        <dbReference type="EMBL" id="PAP77239.1"/>
    </source>
</evidence>
<gene>
    <name evidence="2" type="ORF">BSZ37_12750</name>
</gene>
<reference evidence="2 3" key="1">
    <citation type="submission" date="2016-11" db="EMBL/GenBank/DDBJ databases">
        <title>Study of marine rhodopsin-containing bacteria.</title>
        <authorList>
            <person name="Yoshizawa S."/>
            <person name="Kumagai Y."/>
            <person name="Kogure K."/>
        </authorList>
    </citation>
    <scope>NUCLEOTIDE SEQUENCE [LARGE SCALE GENOMIC DNA]</scope>
    <source>
        <strain evidence="2 3">SAORIC-28</strain>
    </source>
</reference>
<feature type="compositionally biased region" description="Gly residues" evidence="1">
    <location>
        <begin position="29"/>
        <end position="41"/>
    </location>
</feature>
<organism evidence="2 3">
    <name type="scientific">Rubrivirga marina</name>
    <dbReference type="NCBI Taxonomy" id="1196024"/>
    <lineage>
        <taxon>Bacteria</taxon>
        <taxon>Pseudomonadati</taxon>
        <taxon>Rhodothermota</taxon>
        <taxon>Rhodothermia</taxon>
        <taxon>Rhodothermales</taxon>
        <taxon>Rubricoccaceae</taxon>
        <taxon>Rubrivirga</taxon>
    </lineage>
</organism>
<dbReference type="EMBL" id="MQWD01000001">
    <property type="protein sequence ID" value="PAP77239.1"/>
    <property type="molecule type" value="Genomic_DNA"/>
</dbReference>
<dbReference type="AlphaFoldDB" id="A0A271J3G0"/>
<proteinExistence type="predicted"/>
<evidence type="ECO:0000313" key="3">
    <source>
        <dbReference type="Proteomes" id="UP000216339"/>
    </source>
</evidence>
<protein>
    <submittedName>
        <fullName evidence="2">Uncharacterized protein</fullName>
    </submittedName>
</protein>
<dbReference type="Proteomes" id="UP000216339">
    <property type="component" value="Unassembled WGS sequence"/>
</dbReference>
<feature type="compositionally biased region" description="Basic and acidic residues" evidence="1">
    <location>
        <begin position="44"/>
        <end position="57"/>
    </location>
</feature>